<dbReference type="AlphaFoldDB" id="A0A9P5XQU5"/>
<evidence type="ECO:0000259" key="2">
    <source>
        <dbReference type="Pfam" id="PF08549"/>
    </source>
</evidence>
<dbReference type="GO" id="GO:0006338">
    <property type="term" value="P:chromatin remodeling"/>
    <property type="evidence" value="ECO:0007669"/>
    <property type="project" value="InterPro"/>
</dbReference>
<feature type="domain" description="SWI/SNF and RSC complexes subunit Ssr4 N-terminal" evidence="2">
    <location>
        <begin position="16"/>
        <end position="135"/>
    </location>
</feature>
<name>A0A9P5XQU5_9AGAR</name>
<feature type="compositionally biased region" description="Acidic residues" evidence="1">
    <location>
        <begin position="242"/>
        <end position="251"/>
    </location>
</feature>
<evidence type="ECO:0000259" key="3">
    <source>
        <dbReference type="Pfam" id="PF20497"/>
    </source>
</evidence>
<gene>
    <name evidence="4" type="ORF">P691DRAFT_655442</name>
</gene>
<comment type="caution">
    <text evidence="4">The sequence shown here is derived from an EMBL/GenBank/DDBJ whole genome shotgun (WGS) entry which is preliminary data.</text>
</comment>
<accession>A0A9P5XQU5</accession>
<evidence type="ECO:0000256" key="1">
    <source>
        <dbReference type="SAM" id="MobiDB-lite"/>
    </source>
</evidence>
<feature type="region of interest" description="Disordered" evidence="1">
    <location>
        <begin position="173"/>
        <end position="200"/>
    </location>
</feature>
<evidence type="ECO:0000313" key="4">
    <source>
        <dbReference type="EMBL" id="KAF9454857.1"/>
    </source>
</evidence>
<dbReference type="Pfam" id="PF08549">
    <property type="entry name" value="SWI-SNF_Ssr4_N"/>
    <property type="match status" value="1"/>
</dbReference>
<dbReference type="EMBL" id="MU151052">
    <property type="protein sequence ID" value="KAF9454857.1"/>
    <property type="molecule type" value="Genomic_DNA"/>
</dbReference>
<proteinExistence type="predicted"/>
<evidence type="ECO:0000313" key="5">
    <source>
        <dbReference type="Proteomes" id="UP000807342"/>
    </source>
</evidence>
<dbReference type="OrthoDB" id="5321006at2759"/>
<dbReference type="Proteomes" id="UP000807342">
    <property type="component" value="Unassembled WGS sequence"/>
</dbReference>
<dbReference type="InterPro" id="IPR013859">
    <property type="entry name" value="Ssr4_N"/>
</dbReference>
<reference evidence="4" key="1">
    <citation type="submission" date="2020-11" db="EMBL/GenBank/DDBJ databases">
        <authorList>
            <consortium name="DOE Joint Genome Institute"/>
            <person name="Ahrendt S."/>
            <person name="Riley R."/>
            <person name="Andreopoulos W."/>
            <person name="Labutti K."/>
            <person name="Pangilinan J."/>
            <person name="Ruiz-Duenas F.J."/>
            <person name="Barrasa J.M."/>
            <person name="Sanchez-Garcia M."/>
            <person name="Camarero S."/>
            <person name="Miyauchi S."/>
            <person name="Serrano A."/>
            <person name="Linde D."/>
            <person name="Babiker R."/>
            <person name="Drula E."/>
            <person name="Ayuso-Fernandez I."/>
            <person name="Pacheco R."/>
            <person name="Padilla G."/>
            <person name="Ferreira P."/>
            <person name="Barriuso J."/>
            <person name="Kellner H."/>
            <person name="Castanera R."/>
            <person name="Alfaro M."/>
            <person name="Ramirez L."/>
            <person name="Pisabarro A.G."/>
            <person name="Kuo A."/>
            <person name="Tritt A."/>
            <person name="Lipzen A."/>
            <person name="He G."/>
            <person name="Yan M."/>
            <person name="Ng V."/>
            <person name="Cullen D."/>
            <person name="Martin F."/>
            <person name="Rosso M.-N."/>
            <person name="Henrissat B."/>
            <person name="Hibbett D."/>
            <person name="Martinez A.T."/>
            <person name="Grigoriev I.V."/>
        </authorList>
    </citation>
    <scope>NUCLEOTIDE SEQUENCE</scope>
    <source>
        <strain evidence="4">MF-IS2</strain>
    </source>
</reference>
<dbReference type="InterPro" id="IPR046464">
    <property type="entry name" value="SWI-SNF_Ssr4_C"/>
</dbReference>
<sequence length="320" mass="36137">MSSPLAQAQSEGLCLRYPESAGMHREITLEAAVNMLVRAAQVAQTVPFTWGYIDKPTEGQTYVLFLPPERPFPNDGVRYQDSEAKYVVPVGNGREMEIGEVKFGFVPNSQDQQAWRFRRRYRLIKGSHPQLVLVHYIRGPPAPINPTLFTQPVRGYPLRGITESGVFVAGERAGQKAQNPQGNMMHSQMPPGPPGMPPMGIHQQQAMVAQQNNNMEMMERRQRERQAAERAANPPGRPPRPEDDDSGDEADQVSSRTLAMARYKRNHEMMNEVFQTAAFGNKSIPPQPSPYSNFSQPELEAKVVRYIWLLFIPRHVVYRG</sequence>
<feature type="domain" description="SWI/SNF and RSC complexes subunit Ssr4 C-terminal" evidence="3">
    <location>
        <begin position="242"/>
        <end position="276"/>
    </location>
</feature>
<dbReference type="Pfam" id="PF20497">
    <property type="entry name" value="SWI-SNF_Ssr4_C"/>
    <property type="match status" value="1"/>
</dbReference>
<keyword evidence="5" id="KW-1185">Reference proteome</keyword>
<organism evidence="4 5">
    <name type="scientific">Macrolepiota fuliginosa MF-IS2</name>
    <dbReference type="NCBI Taxonomy" id="1400762"/>
    <lineage>
        <taxon>Eukaryota</taxon>
        <taxon>Fungi</taxon>
        <taxon>Dikarya</taxon>
        <taxon>Basidiomycota</taxon>
        <taxon>Agaricomycotina</taxon>
        <taxon>Agaricomycetes</taxon>
        <taxon>Agaricomycetidae</taxon>
        <taxon>Agaricales</taxon>
        <taxon>Agaricineae</taxon>
        <taxon>Agaricaceae</taxon>
        <taxon>Macrolepiota</taxon>
    </lineage>
</organism>
<feature type="compositionally biased region" description="Polar residues" evidence="1">
    <location>
        <begin position="176"/>
        <end position="186"/>
    </location>
</feature>
<protein>
    <submittedName>
        <fullName evidence="4">Uncharacterized protein</fullName>
    </submittedName>
</protein>
<feature type="compositionally biased region" description="Basic and acidic residues" evidence="1">
    <location>
        <begin position="217"/>
        <end position="228"/>
    </location>
</feature>
<feature type="region of interest" description="Disordered" evidence="1">
    <location>
        <begin position="216"/>
        <end position="254"/>
    </location>
</feature>